<sequence>MSSFAFDAKCVAVEDPDGECYLVGFADQEFDTQHYLMLQRAFEHDEQDVELGMDTFHVEWCSQENSGYGGITRFLLKPDGAEVTFDAEASEALGGMERLSISFQLGPAEHLALQEALSHVFEGSGCLELADV</sequence>
<gene>
    <name evidence="1" type="ORF">EER27_06550</name>
</gene>
<dbReference type="OrthoDB" id="8706846at2"/>
<dbReference type="AlphaFoldDB" id="A0A3M8T3W6"/>
<dbReference type="InterPro" id="IPR028962">
    <property type="entry name" value="Imm10"/>
</dbReference>
<dbReference type="Proteomes" id="UP000267049">
    <property type="component" value="Unassembled WGS sequence"/>
</dbReference>
<accession>A0A3M8T3W6</accession>
<evidence type="ECO:0000313" key="1">
    <source>
        <dbReference type="EMBL" id="RNF85412.1"/>
    </source>
</evidence>
<evidence type="ECO:0000313" key="2">
    <source>
        <dbReference type="Proteomes" id="UP000267049"/>
    </source>
</evidence>
<proteinExistence type="predicted"/>
<reference evidence="1 2" key="1">
    <citation type="submission" date="2018-11" db="EMBL/GenBank/DDBJ databases">
        <title>Lysobacter cryohumiis sp. nov., isolated from soil in the Tianshan Mountains, Xinjiang, China.</title>
        <authorList>
            <person name="Luo Y."/>
            <person name="Sheng H."/>
        </authorList>
    </citation>
    <scope>NUCLEOTIDE SEQUENCE [LARGE SCALE GENOMIC DNA]</scope>
    <source>
        <strain evidence="1 2">ZS60</strain>
    </source>
</reference>
<name>A0A3M8T3W6_9GAMM</name>
<dbReference type="EMBL" id="RIBS01000002">
    <property type="protein sequence ID" value="RNF85412.1"/>
    <property type="molecule type" value="Genomic_DNA"/>
</dbReference>
<dbReference type="Pfam" id="PF15588">
    <property type="entry name" value="Imm10"/>
    <property type="match status" value="1"/>
</dbReference>
<organism evidence="1 2">
    <name type="scientific">Montanilutibacter psychrotolerans</name>
    <dbReference type="NCBI Taxonomy" id="1327343"/>
    <lineage>
        <taxon>Bacteria</taxon>
        <taxon>Pseudomonadati</taxon>
        <taxon>Pseudomonadota</taxon>
        <taxon>Gammaproteobacteria</taxon>
        <taxon>Lysobacterales</taxon>
        <taxon>Lysobacteraceae</taxon>
        <taxon>Montanilutibacter</taxon>
    </lineage>
</organism>
<evidence type="ECO:0008006" key="3">
    <source>
        <dbReference type="Google" id="ProtNLM"/>
    </source>
</evidence>
<keyword evidence="2" id="KW-1185">Reference proteome</keyword>
<comment type="caution">
    <text evidence="1">The sequence shown here is derived from an EMBL/GenBank/DDBJ whole genome shotgun (WGS) entry which is preliminary data.</text>
</comment>
<dbReference type="RefSeq" id="WP_123087195.1">
    <property type="nucleotide sequence ID" value="NZ_RIBS01000002.1"/>
</dbReference>
<protein>
    <recommendedName>
        <fullName evidence="3">Immunity protein 10</fullName>
    </recommendedName>
</protein>